<dbReference type="RefSeq" id="WP_123272104.1">
    <property type="nucleotide sequence ID" value="NZ_RJJQ01000015.1"/>
</dbReference>
<protein>
    <submittedName>
        <fullName evidence="3">Glycosyltransferase family 2 protein</fullName>
    </submittedName>
</protein>
<dbReference type="AlphaFoldDB" id="A0A3M9M733"/>
<reference evidence="3 4" key="1">
    <citation type="submission" date="2018-11" db="EMBL/GenBank/DDBJ databases">
        <title>Draft genome of Simplicispira Flexivirga sp. BO-16.</title>
        <authorList>
            <person name="Im W.T."/>
        </authorList>
    </citation>
    <scope>NUCLEOTIDE SEQUENCE [LARGE SCALE GENOMIC DNA]</scope>
    <source>
        <strain evidence="3 4">BO-16</strain>
    </source>
</reference>
<dbReference type="Proteomes" id="UP000271678">
    <property type="component" value="Unassembled WGS sequence"/>
</dbReference>
<accession>A0A3M9M733</accession>
<feature type="domain" description="Glycosyltransferase 2-like" evidence="2">
    <location>
        <begin position="42"/>
        <end position="203"/>
    </location>
</feature>
<dbReference type="PANTHER" id="PTHR22916:SF3">
    <property type="entry name" value="UDP-GLCNAC:BETAGAL BETA-1,3-N-ACETYLGLUCOSAMINYLTRANSFERASE-LIKE PROTEIN 1"/>
    <property type="match status" value="1"/>
</dbReference>
<dbReference type="SUPFAM" id="SSF53448">
    <property type="entry name" value="Nucleotide-diphospho-sugar transferases"/>
    <property type="match status" value="1"/>
</dbReference>
<gene>
    <name evidence="3" type="ORF">EFY87_14005</name>
</gene>
<feature type="region of interest" description="Disordered" evidence="1">
    <location>
        <begin position="1"/>
        <end position="21"/>
    </location>
</feature>
<feature type="compositionally biased region" description="Basic and acidic residues" evidence="1">
    <location>
        <begin position="9"/>
        <end position="21"/>
    </location>
</feature>
<name>A0A3M9M733_9MICO</name>
<evidence type="ECO:0000259" key="2">
    <source>
        <dbReference type="Pfam" id="PF00535"/>
    </source>
</evidence>
<keyword evidence="4" id="KW-1185">Reference proteome</keyword>
<dbReference type="InterPro" id="IPR029044">
    <property type="entry name" value="Nucleotide-diphossugar_trans"/>
</dbReference>
<evidence type="ECO:0000313" key="3">
    <source>
        <dbReference type="EMBL" id="RNI20693.1"/>
    </source>
</evidence>
<dbReference type="CDD" id="cd00761">
    <property type="entry name" value="Glyco_tranf_GTA_type"/>
    <property type="match status" value="1"/>
</dbReference>
<dbReference type="InterPro" id="IPR001173">
    <property type="entry name" value="Glyco_trans_2-like"/>
</dbReference>
<dbReference type="PANTHER" id="PTHR22916">
    <property type="entry name" value="GLYCOSYLTRANSFERASE"/>
    <property type="match status" value="1"/>
</dbReference>
<dbReference type="Pfam" id="PF00535">
    <property type="entry name" value="Glycos_transf_2"/>
    <property type="match status" value="1"/>
</dbReference>
<dbReference type="GO" id="GO:0016758">
    <property type="term" value="F:hexosyltransferase activity"/>
    <property type="evidence" value="ECO:0007669"/>
    <property type="project" value="UniProtKB-ARBA"/>
</dbReference>
<proteinExistence type="predicted"/>
<evidence type="ECO:0000256" key="1">
    <source>
        <dbReference type="SAM" id="MobiDB-lite"/>
    </source>
</evidence>
<dbReference type="EMBL" id="RJJQ01000015">
    <property type="protein sequence ID" value="RNI20693.1"/>
    <property type="molecule type" value="Genomic_DNA"/>
</dbReference>
<evidence type="ECO:0000313" key="4">
    <source>
        <dbReference type="Proteomes" id="UP000271678"/>
    </source>
</evidence>
<organism evidence="3 4">
    <name type="scientific">Flexivirga caeni</name>
    <dbReference type="NCBI Taxonomy" id="2294115"/>
    <lineage>
        <taxon>Bacteria</taxon>
        <taxon>Bacillati</taxon>
        <taxon>Actinomycetota</taxon>
        <taxon>Actinomycetes</taxon>
        <taxon>Micrococcales</taxon>
        <taxon>Dermacoccaceae</taxon>
        <taxon>Flexivirga</taxon>
    </lineage>
</organism>
<comment type="caution">
    <text evidence="3">The sequence shown here is derived from an EMBL/GenBank/DDBJ whole genome shotgun (WGS) entry which is preliminary data.</text>
</comment>
<keyword evidence="3" id="KW-0808">Transferase</keyword>
<sequence length="681" mass="76776">MLPDQCSPRYDDAHHPSATDGVNRHLVEESLSHQCDDHVAVTVIVPTFRSGPGIQRVFDSIDEVSLPPGQLEVIFADDGSGDDTVERLHEFARSRPHVRVVELENSGWPSRPRNVAIEQARGEYLLFMDHDDSLYPDALRRAYEFAVEHDIDVVSPKESKTNDVWWATHGEESETVPDIRAAGIGINGMMPMVPHKLYRRQLFLDHDIRFPEGGRVLWEDWYVNIPSYRYGRVAMLEDFPLYLWHASTGNTSHTFDPSREEFWDRLGNLFEHIETTLAGKEYADDRLNMIANNLCFRAVHRLARQLTAPERGDASIAQQDAAAEQMAFARSAQLIRRYGRRRVVSRFPRGYRALAWVIRCGRLDRARSLQLALESITASVTVVDAGWSDGKLWIDVETRWSLTDTDRVSLVPRGRRLRLDFGPELDRLVPRQWRISDPVAEMRTSIAVRSRSSHVTWVVPVEPLTEPALESNGHEVTFRSRAVVDCATDAGGEPLSEEVWDLRMRCSWLGLDRRDGVLFRGEPRPALLPGRGAVAYANDAKRFSLDLSGAKRTVTIDGRPQEGPSGPVESFRTRLTSLAVHADQSLHAPLAALTVDSLTAGQSDAAEEETPEARHERIRQLANAGLLSTQITVDEDGGWLTGSARLVPGEYTVWADRAGTWKQTRYALTVDEDHIAHFVRR</sequence>
<dbReference type="Gene3D" id="3.90.550.10">
    <property type="entry name" value="Spore Coat Polysaccharide Biosynthesis Protein SpsA, Chain A"/>
    <property type="match status" value="1"/>
</dbReference>